<protein>
    <submittedName>
        <fullName evidence="3">Uncharacterized protein LOC109706740</fullName>
    </submittedName>
</protein>
<evidence type="ECO:0000313" key="3">
    <source>
        <dbReference type="RefSeq" id="XP_020083303.1"/>
    </source>
</evidence>
<feature type="compositionally biased region" description="Low complexity" evidence="1">
    <location>
        <begin position="73"/>
        <end position="94"/>
    </location>
</feature>
<dbReference type="GeneID" id="109706740"/>
<sequence length="152" mass="16927">MSDLVSSSPREDAVTHLTSFVSRYSHKIKNLLKPHPEHGQIQFHRLNIKNGSQPEGLIKMTDLSTSSTHRRSTVGSSSTNSTSRTTPDSRTSSRCRICSNWPPFRQIRFSPFSGCLQSTSSTDRRSTAGSSSTYSTSRTTPDSRASSRCRIW</sequence>
<feature type="region of interest" description="Disordered" evidence="1">
    <location>
        <begin position="49"/>
        <end position="94"/>
    </location>
</feature>
<proteinExistence type="predicted"/>
<dbReference type="OrthoDB" id="1552632at2759"/>
<reference evidence="2" key="1">
    <citation type="journal article" date="2015" name="Nat. Genet.">
        <title>The pineapple genome and the evolution of CAM photosynthesis.</title>
        <authorList>
            <person name="Ming R."/>
            <person name="VanBuren R."/>
            <person name="Wai C.M."/>
            <person name="Tang H."/>
            <person name="Schatz M.C."/>
            <person name="Bowers J.E."/>
            <person name="Lyons E."/>
            <person name="Wang M.L."/>
            <person name="Chen J."/>
            <person name="Biggers E."/>
            <person name="Zhang J."/>
            <person name="Huang L."/>
            <person name="Zhang L."/>
            <person name="Miao W."/>
            <person name="Zhang J."/>
            <person name="Ye Z."/>
            <person name="Miao C."/>
            <person name="Lin Z."/>
            <person name="Wang H."/>
            <person name="Zhou H."/>
            <person name="Yim W.C."/>
            <person name="Priest H.D."/>
            <person name="Zheng C."/>
            <person name="Woodhouse M."/>
            <person name="Edger P.P."/>
            <person name="Guyot R."/>
            <person name="Guo H.B."/>
            <person name="Guo H."/>
            <person name="Zheng G."/>
            <person name="Singh R."/>
            <person name="Sharma A."/>
            <person name="Min X."/>
            <person name="Zheng Y."/>
            <person name="Lee H."/>
            <person name="Gurtowski J."/>
            <person name="Sedlazeck F.J."/>
            <person name="Harkess A."/>
            <person name="McKain M.R."/>
            <person name="Liao Z."/>
            <person name="Fang J."/>
            <person name="Liu J."/>
            <person name="Zhang X."/>
            <person name="Zhang Q."/>
            <person name="Hu W."/>
            <person name="Qin Y."/>
            <person name="Wang K."/>
            <person name="Chen L.Y."/>
            <person name="Shirley N."/>
            <person name="Lin Y.R."/>
            <person name="Liu L.Y."/>
            <person name="Hernandez A.G."/>
            <person name="Wright C.L."/>
            <person name="Bulone V."/>
            <person name="Tuskan G.A."/>
            <person name="Heath K."/>
            <person name="Zee F."/>
            <person name="Moore P.H."/>
            <person name="Sunkar R."/>
            <person name="Leebens-Mack J.H."/>
            <person name="Mockler T."/>
            <person name="Bennetzen J.L."/>
            <person name="Freeling M."/>
            <person name="Sankoff D."/>
            <person name="Paterson A.H."/>
            <person name="Zhu X."/>
            <person name="Yang X."/>
            <person name="Smith J.A."/>
            <person name="Cushman J.C."/>
            <person name="Paull R.E."/>
            <person name="Yu Q."/>
        </authorList>
    </citation>
    <scope>NUCLEOTIDE SEQUENCE [LARGE SCALE GENOMIC DNA]</scope>
    <source>
        <strain evidence="2">cv. F153</strain>
    </source>
</reference>
<name>A0A6P5EPS9_ANACO</name>
<evidence type="ECO:0000256" key="1">
    <source>
        <dbReference type="SAM" id="MobiDB-lite"/>
    </source>
</evidence>
<accession>A0A6P5EPS9</accession>
<dbReference type="AlphaFoldDB" id="A0A6P5EPS9"/>
<dbReference type="RefSeq" id="XP_020083303.1">
    <property type="nucleotide sequence ID" value="XM_020227714.1"/>
</dbReference>
<organism evidence="2 3">
    <name type="scientific">Ananas comosus</name>
    <name type="common">Pineapple</name>
    <name type="synonym">Ananas ananas</name>
    <dbReference type="NCBI Taxonomy" id="4615"/>
    <lineage>
        <taxon>Eukaryota</taxon>
        <taxon>Viridiplantae</taxon>
        <taxon>Streptophyta</taxon>
        <taxon>Embryophyta</taxon>
        <taxon>Tracheophyta</taxon>
        <taxon>Spermatophyta</taxon>
        <taxon>Magnoliopsida</taxon>
        <taxon>Liliopsida</taxon>
        <taxon>Poales</taxon>
        <taxon>Bromeliaceae</taxon>
        <taxon>Bromelioideae</taxon>
        <taxon>Ananas</taxon>
    </lineage>
</organism>
<evidence type="ECO:0000313" key="2">
    <source>
        <dbReference type="Proteomes" id="UP000515123"/>
    </source>
</evidence>
<gene>
    <name evidence="3" type="primary">LOC109706740</name>
</gene>
<feature type="region of interest" description="Disordered" evidence="1">
    <location>
        <begin position="118"/>
        <end position="152"/>
    </location>
</feature>
<keyword evidence="2" id="KW-1185">Reference proteome</keyword>
<reference evidence="3" key="2">
    <citation type="submission" date="2025-08" db="UniProtKB">
        <authorList>
            <consortium name="RefSeq"/>
        </authorList>
    </citation>
    <scope>IDENTIFICATION</scope>
    <source>
        <tissue evidence="3">Leaf</tissue>
    </source>
</reference>
<dbReference type="Proteomes" id="UP000515123">
    <property type="component" value="Linkage group 2"/>
</dbReference>
<feature type="compositionally biased region" description="Low complexity" evidence="1">
    <location>
        <begin position="127"/>
        <end position="144"/>
    </location>
</feature>